<dbReference type="AlphaFoldDB" id="A0A8J7WP93"/>
<dbReference type="Gene3D" id="3.40.50.1820">
    <property type="entry name" value="alpha/beta hydrolase"/>
    <property type="match status" value="1"/>
</dbReference>
<dbReference type="PANTHER" id="PTHR11440">
    <property type="entry name" value="LECITHIN-CHOLESTEROL ACYLTRANSFERASE-RELATED"/>
    <property type="match status" value="1"/>
</dbReference>
<evidence type="ECO:0000313" key="1">
    <source>
        <dbReference type="EMBL" id="MBS2966026.1"/>
    </source>
</evidence>
<dbReference type="RefSeq" id="WP_211470698.1">
    <property type="nucleotide sequence ID" value="NZ_JAGSXH010000115.1"/>
</dbReference>
<dbReference type="InterPro" id="IPR029058">
    <property type="entry name" value="AB_hydrolase_fold"/>
</dbReference>
<gene>
    <name evidence="1" type="ORF">KGA66_23480</name>
</gene>
<dbReference type="SUPFAM" id="SSF53474">
    <property type="entry name" value="alpha/beta-Hydrolases"/>
    <property type="match status" value="1"/>
</dbReference>
<comment type="caution">
    <text evidence="1">The sequence shown here is derived from an EMBL/GenBank/DDBJ whole genome shotgun (WGS) entry which is preliminary data.</text>
</comment>
<name>A0A8J7WP93_9ACTN</name>
<organism evidence="1 2">
    <name type="scientific">Actinocrinis puniceicyclus</name>
    <dbReference type="NCBI Taxonomy" id="977794"/>
    <lineage>
        <taxon>Bacteria</taxon>
        <taxon>Bacillati</taxon>
        <taxon>Actinomycetota</taxon>
        <taxon>Actinomycetes</taxon>
        <taxon>Catenulisporales</taxon>
        <taxon>Actinospicaceae</taxon>
        <taxon>Actinocrinis</taxon>
    </lineage>
</organism>
<sequence length="455" mass="48813">MVVVPGILGSRLAVDGHEVWGLSGAAIARGIMTLAGSVRRLAVPEDIGDEHPGDGVEPVGLVPDLHLLPMVGPAINGYSGLVGWLEREFTLTRAQHCGTGETPNLVAFAYDWRLSIRYNAAELQRRVVPVLDAWRAAGHADAQLVMICHSMGGLVARYFVECLGGADVTRRVVTLGTPHRGSLDALLRLVNDTRYGIRPLRLELTAFARSLPSLHQLAPDYACIEHNGGLARTDEVSLPGVDEKLLADGFALRRQIADSARQRGTSGHVTHPVVGVGQPTPATARIAANGLEPVDTIEGIDEGGDGRVPRFSARCDGMQDDDPAIQPHSEQHGSLQNNGAVRDALWYWLTSKRREYRASGNGVPLGLRIEEVLAAGQSCRIEVTAAPEYDALSLRAVMVPLGAGQASQRSLANRGGGRYETVFPPPRPCAYEVRIDDVSGRVLPVTAHVLVWGEV</sequence>
<dbReference type="Pfam" id="PF02450">
    <property type="entry name" value="LCAT"/>
    <property type="match status" value="1"/>
</dbReference>
<protein>
    <recommendedName>
        <fullName evidence="3">Lecithin:cholesterol acyltransferase</fullName>
    </recommendedName>
</protein>
<keyword evidence="2" id="KW-1185">Reference proteome</keyword>
<dbReference type="GO" id="GO:0008374">
    <property type="term" value="F:O-acyltransferase activity"/>
    <property type="evidence" value="ECO:0007669"/>
    <property type="project" value="InterPro"/>
</dbReference>
<dbReference type="InterPro" id="IPR003386">
    <property type="entry name" value="LACT/PDAT_acylTrfase"/>
</dbReference>
<dbReference type="Proteomes" id="UP000677913">
    <property type="component" value="Unassembled WGS sequence"/>
</dbReference>
<accession>A0A8J7WP93</accession>
<reference evidence="1" key="1">
    <citation type="submission" date="2021-04" db="EMBL/GenBank/DDBJ databases">
        <title>Genome based classification of Actinospica acidithermotolerans sp. nov., an actinobacterium isolated from an Indonesian hot spring.</title>
        <authorList>
            <person name="Kusuma A.B."/>
            <person name="Putra K.E."/>
            <person name="Nafisah S."/>
            <person name="Loh J."/>
            <person name="Nouioui I."/>
            <person name="Goodfellow M."/>
        </authorList>
    </citation>
    <scope>NUCLEOTIDE SEQUENCE</scope>
    <source>
        <strain evidence="1">DSM 45618</strain>
    </source>
</reference>
<proteinExistence type="predicted"/>
<dbReference type="EMBL" id="JAGSXH010000115">
    <property type="protein sequence ID" value="MBS2966026.1"/>
    <property type="molecule type" value="Genomic_DNA"/>
</dbReference>
<evidence type="ECO:0000313" key="2">
    <source>
        <dbReference type="Proteomes" id="UP000677913"/>
    </source>
</evidence>
<evidence type="ECO:0008006" key="3">
    <source>
        <dbReference type="Google" id="ProtNLM"/>
    </source>
</evidence>
<dbReference type="GO" id="GO:0006629">
    <property type="term" value="P:lipid metabolic process"/>
    <property type="evidence" value="ECO:0007669"/>
    <property type="project" value="InterPro"/>
</dbReference>